<evidence type="ECO:0000256" key="9">
    <source>
        <dbReference type="ARBA" id="ARBA00022837"/>
    </source>
</evidence>
<comment type="cofactor">
    <cofactor evidence="1">
        <name>Zn(2+)</name>
        <dbReference type="ChEBI" id="CHEBI:29105"/>
    </cofactor>
</comment>
<dbReference type="GO" id="GO:0006508">
    <property type="term" value="P:proteolysis"/>
    <property type="evidence" value="ECO:0007669"/>
    <property type="project" value="UniProtKB-KW"/>
</dbReference>
<keyword evidence="16" id="KW-0472">Membrane</keyword>
<dbReference type="GO" id="GO:0016324">
    <property type="term" value="C:apical plasma membrane"/>
    <property type="evidence" value="ECO:0007669"/>
    <property type="project" value="UniProtKB-SubCell"/>
</dbReference>
<dbReference type="GO" id="GO:0008237">
    <property type="term" value="F:metallopeptidase activity"/>
    <property type="evidence" value="ECO:0007669"/>
    <property type="project" value="UniProtKB-KW"/>
</dbReference>
<keyword evidence="4" id="KW-0031">Aminopeptidase</keyword>
<dbReference type="FunFam" id="3.40.630.10:FF:000101">
    <property type="entry name" value="N-acetylated alpha-linked acidic dipeptidase like 1"/>
    <property type="match status" value="1"/>
</dbReference>
<dbReference type="AlphaFoldDB" id="A0AAV2QNZ2"/>
<keyword evidence="5" id="KW-0645">Protease</keyword>
<keyword evidence="12" id="KW-0325">Glycoprotein</keyword>
<evidence type="ECO:0000256" key="11">
    <source>
        <dbReference type="ARBA" id="ARBA00023157"/>
    </source>
</evidence>
<name>A0AAV2QNZ2_MEGNR</name>
<protein>
    <recommendedName>
        <fullName evidence="14">Aminopeptidase NAALADL1</fullName>
    </recommendedName>
    <alternativeName>
        <fullName evidence="15">N-acetylated-alpha-linked acidic dipeptidase-like protein</fullName>
    </alternativeName>
</protein>
<evidence type="ECO:0000256" key="16">
    <source>
        <dbReference type="SAM" id="Phobius"/>
    </source>
</evidence>
<organism evidence="20 21">
    <name type="scientific">Meganyctiphanes norvegica</name>
    <name type="common">Northern krill</name>
    <name type="synonym">Thysanopoda norvegica</name>
    <dbReference type="NCBI Taxonomy" id="48144"/>
    <lineage>
        <taxon>Eukaryota</taxon>
        <taxon>Metazoa</taxon>
        <taxon>Ecdysozoa</taxon>
        <taxon>Arthropoda</taxon>
        <taxon>Crustacea</taxon>
        <taxon>Multicrustacea</taxon>
        <taxon>Malacostraca</taxon>
        <taxon>Eumalacostraca</taxon>
        <taxon>Eucarida</taxon>
        <taxon>Euphausiacea</taxon>
        <taxon>Euphausiidae</taxon>
        <taxon>Meganyctiphanes</taxon>
    </lineage>
</organism>
<dbReference type="InterPro" id="IPR007365">
    <property type="entry name" value="TFR-like_dimer_dom"/>
</dbReference>
<dbReference type="Proteomes" id="UP001497623">
    <property type="component" value="Unassembled WGS sequence"/>
</dbReference>
<dbReference type="InterPro" id="IPR007484">
    <property type="entry name" value="Peptidase_M28"/>
</dbReference>
<evidence type="ECO:0000256" key="12">
    <source>
        <dbReference type="ARBA" id="ARBA00023180"/>
    </source>
</evidence>
<evidence type="ECO:0000313" key="21">
    <source>
        <dbReference type="Proteomes" id="UP001497623"/>
    </source>
</evidence>
<keyword evidence="11" id="KW-1015">Disulfide bond</keyword>
<keyword evidence="6" id="KW-0479">Metal-binding</keyword>
<evidence type="ECO:0000256" key="15">
    <source>
        <dbReference type="ARBA" id="ARBA00081462"/>
    </source>
</evidence>
<dbReference type="InterPro" id="IPR039373">
    <property type="entry name" value="Peptidase_M28B"/>
</dbReference>
<comment type="similarity">
    <text evidence="3">Belongs to the peptidase M28 family. M28B subfamily.</text>
</comment>
<dbReference type="Pfam" id="PF02225">
    <property type="entry name" value="PA"/>
    <property type="match status" value="1"/>
</dbReference>
<evidence type="ECO:0000256" key="13">
    <source>
        <dbReference type="ARBA" id="ARBA00059290"/>
    </source>
</evidence>
<dbReference type="InterPro" id="IPR036757">
    <property type="entry name" value="TFR-like_dimer_dom_sf"/>
</dbReference>
<dbReference type="PANTHER" id="PTHR10404:SF77">
    <property type="entry name" value="GLUTAMATE CARBOXYPEPTIDASE 2 HOMOLOG"/>
    <property type="match status" value="1"/>
</dbReference>
<evidence type="ECO:0000256" key="7">
    <source>
        <dbReference type="ARBA" id="ARBA00022801"/>
    </source>
</evidence>
<dbReference type="GO" id="GO:0046872">
    <property type="term" value="F:metal ion binding"/>
    <property type="evidence" value="ECO:0007669"/>
    <property type="project" value="UniProtKB-KW"/>
</dbReference>
<keyword evidence="8" id="KW-0862">Zinc</keyword>
<feature type="domain" description="Peptidase M28" evidence="19">
    <location>
        <begin position="377"/>
        <end position="575"/>
    </location>
</feature>
<sequence>MDKAIKKRNSFGNYGRIFVSLVIGISPLLLGTVMDLSFGLDQMFDTSSAYRKEKSIAQHETTAKDPWIKPSGEDLFGSVGPEIIQQMSAKNIEENLRYLTSNGHMAGTAQDLEQAEHMQSLWNQQGLDEVFLQPYDVQLSFPDGRKPNKIYLLDEEGALKFTSAFMEEPFEGEEPYPESIPAAFLAHAPSGTITRKELVYVNYGAFEDYEYLEKIGISIKDRLVIARFGKIFRGDKIQNAERFNAAGVILYTDPSDYHPEFESGGLAYPHSFWLPSKGIQRGSISWVDGDPTTPLYPAIAGAYRVPENMTNTPRIPAHCISYIDARKLLTNMGGPDAPEHWKGGMHITYRLGPRLAREGWQVKLEVNNIKQIKTTHNVIGLIRGSEEPDRYVFLGNHRDSWVFGSVDPYSATAVQMEIARVLGNIHKRGWRPRRSIIIGSWAAAEYGFYGINEFMEEYFKLLESRAIANINMDIAVIYSSNLILSATPLLHNIIKEAAKLVPSPEESQGHSTLYDLWKKQNGSIDYNLGSISDHAPFYQRLGIPSAYMVWSVNPEEYNWSDYPLYHTTYENFEAMKYLDPEFHYHLAIGRLWVMMALGLVDNKVLPMNPHDEVVMQQVLLKSLEEKYEKVMEKNGITLKHLEDAVKRFAEVTELFVQNMESLDQISPLTARQLNDQLMQLEKCYIDAEGLKQRPHMKNVVFGTDNFNQYGGILAPGIHDAMWSASSCVNNTTECHKQWEDVKQQLSVLVYVINSATLMMKDVNTF</sequence>
<dbReference type="EMBL" id="CAXKWB010009332">
    <property type="protein sequence ID" value="CAL4094318.1"/>
    <property type="molecule type" value="Genomic_DNA"/>
</dbReference>
<dbReference type="Gene3D" id="3.40.630.10">
    <property type="entry name" value="Zn peptidases"/>
    <property type="match status" value="1"/>
</dbReference>
<dbReference type="Gene3D" id="1.20.930.40">
    <property type="entry name" value="Transferrin receptor-like, dimerisation domain"/>
    <property type="match status" value="1"/>
</dbReference>
<keyword evidence="9" id="KW-0106">Calcium</keyword>
<dbReference type="Gene3D" id="3.50.30.30">
    <property type="match status" value="1"/>
</dbReference>
<evidence type="ECO:0000256" key="10">
    <source>
        <dbReference type="ARBA" id="ARBA00023049"/>
    </source>
</evidence>
<dbReference type="PANTHER" id="PTHR10404">
    <property type="entry name" value="N-ACETYLATED-ALPHA-LINKED ACIDIC DIPEPTIDASE"/>
    <property type="match status" value="1"/>
</dbReference>
<dbReference type="Pfam" id="PF04253">
    <property type="entry name" value="TFR_dimer"/>
    <property type="match status" value="1"/>
</dbReference>
<evidence type="ECO:0000256" key="4">
    <source>
        <dbReference type="ARBA" id="ARBA00022438"/>
    </source>
</evidence>
<evidence type="ECO:0000256" key="6">
    <source>
        <dbReference type="ARBA" id="ARBA00022723"/>
    </source>
</evidence>
<feature type="domain" description="Transferrin receptor-like dimerisation" evidence="18">
    <location>
        <begin position="636"/>
        <end position="759"/>
    </location>
</feature>
<comment type="function">
    <text evidence="13">Aminopeptidase with broad substrate specificity. Has lower activity with substrates that have Asp or Glu in the P2' position, or Pro in the P3' position. Lacks activity with substrates that have both Pro in the P3' position and Asp or Glu in the P2' position. Lacks carboxypeptidase activity. Lacks dipeptidyl-peptidase IV type activity.</text>
</comment>
<keyword evidence="16" id="KW-0812">Transmembrane</keyword>
<dbReference type="GO" id="GO:0004180">
    <property type="term" value="F:carboxypeptidase activity"/>
    <property type="evidence" value="ECO:0007669"/>
    <property type="project" value="TreeGrafter"/>
</dbReference>
<dbReference type="Pfam" id="PF04389">
    <property type="entry name" value="Peptidase_M28"/>
    <property type="match status" value="1"/>
</dbReference>
<dbReference type="FunFam" id="1.20.930.40:FF:000001">
    <property type="entry name" value="N-acetylated-alpha-linked acidic dipeptidase 2"/>
    <property type="match status" value="1"/>
</dbReference>
<keyword evidence="10" id="KW-0482">Metalloprotease</keyword>
<evidence type="ECO:0000313" key="20">
    <source>
        <dbReference type="EMBL" id="CAL4094318.1"/>
    </source>
</evidence>
<dbReference type="CDD" id="cd02121">
    <property type="entry name" value="PA_GCPII_like"/>
    <property type="match status" value="1"/>
</dbReference>
<evidence type="ECO:0000256" key="8">
    <source>
        <dbReference type="ARBA" id="ARBA00022833"/>
    </source>
</evidence>
<dbReference type="GO" id="GO:0004177">
    <property type="term" value="F:aminopeptidase activity"/>
    <property type="evidence" value="ECO:0007669"/>
    <property type="project" value="UniProtKB-KW"/>
</dbReference>
<keyword evidence="7" id="KW-0378">Hydrolase</keyword>
<evidence type="ECO:0000256" key="3">
    <source>
        <dbReference type="ARBA" id="ARBA00005634"/>
    </source>
</evidence>
<comment type="caution">
    <text evidence="20">The sequence shown here is derived from an EMBL/GenBank/DDBJ whole genome shotgun (WGS) entry which is preliminary data.</text>
</comment>
<feature type="non-terminal residue" evidence="20">
    <location>
        <position position="765"/>
    </location>
</feature>
<evidence type="ECO:0000256" key="1">
    <source>
        <dbReference type="ARBA" id="ARBA00001947"/>
    </source>
</evidence>
<gene>
    <name evidence="20" type="ORF">MNOR_LOCUS15122</name>
</gene>
<comment type="subcellular location">
    <subcellularLocation>
        <location evidence="2">Apical cell membrane</location>
    </subcellularLocation>
</comment>
<dbReference type="SUPFAM" id="SSF52025">
    <property type="entry name" value="PA domain"/>
    <property type="match status" value="1"/>
</dbReference>
<proteinExistence type="inferred from homology"/>
<dbReference type="InterPro" id="IPR046450">
    <property type="entry name" value="PA_dom_sf"/>
</dbReference>
<feature type="transmembrane region" description="Helical" evidence="16">
    <location>
        <begin position="21"/>
        <end position="40"/>
    </location>
</feature>
<evidence type="ECO:0000259" key="19">
    <source>
        <dbReference type="Pfam" id="PF04389"/>
    </source>
</evidence>
<dbReference type="SUPFAM" id="SSF47672">
    <property type="entry name" value="Transferrin receptor-like dimerisation domain"/>
    <property type="match status" value="1"/>
</dbReference>
<feature type="domain" description="PA" evidence="17">
    <location>
        <begin position="197"/>
        <end position="283"/>
    </location>
</feature>
<keyword evidence="16" id="KW-1133">Transmembrane helix</keyword>
<dbReference type="InterPro" id="IPR003137">
    <property type="entry name" value="PA_domain"/>
</dbReference>
<dbReference type="FunFam" id="3.50.30.30:FF:000045">
    <property type="entry name" value="Predicted protein"/>
    <property type="match status" value="1"/>
</dbReference>
<evidence type="ECO:0000256" key="5">
    <source>
        <dbReference type="ARBA" id="ARBA00022670"/>
    </source>
</evidence>
<keyword evidence="21" id="KW-1185">Reference proteome</keyword>
<evidence type="ECO:0000256" key="2">
    <source>
        <dbReference type="ARBA" id="ARBA00004221"/>
    </source>
</evidence>
<dbReference type="SUPFAM" id="SSF53187">
    <property type="entry name" value="Zn-dependent exopeptidases"/>
    <property type="match status" value="1"/>
</dbReference>
<reference evidence="20 21" key="1">
    <citation type="submission" date="2024-05" db="EMBL/GenBank/DDBJ databases">
        <authorList>
            <person name="Wallberg A."/>
        </authorList>
    </citation>
    <scope>NUCLEOTIDE SEQUENCE [LARGE SCALE GENOMIC DNA]</scope>
</reference>
<evidence type="ECO:0000256" key="14">
    <source>
        <dbReference type="ARBA" id="ARBA00068168"/>
    </source>
</evidence>
<evidence type="ECO:0000259" key="17">
    <source>
        <dbReference type="Pfam" id="PF02225"/>
    </source>
</evidence>
<accession>A0AAV2QNZ2</accession>
<evidence type="ECO:0000259" key="18">
    <source>
        <dbReference type="Pfam" id="PF04253"/>
    </source>
</evidence>